<proteinExistence type="predicted"/>
<keyword evidence="3" id="KW-0963">Cytoplasm</keyword>
<dbReference type="InterPro" id="IPR011990">
    <property type="entry name" value="TPR-like_helical_dom_sf"/>
</dbReference>
<evidence type="ECO:0000256" key="2">
    <source>
        <dbReference type="ARBA" id="ARBA00023242"/>
    </source>
</evidence>
<dbReference type="InterPro" id="IPR008847">
    <property type="entry name" value="Suf"/>
</dbReference>
<organism evidence="5 6">
    <name type="scientific">Mycena alexandri</name>
    <dbReference type="NCBI Taxonomy" id="1745969"/>
    <lineage>
        <taxon>Eukaryota</taxon>
        <taxon>Fungi</taxon>
        <taxon>Dikarya</taxon>
        <taxon>Basidiomycota</taxon>
        <taxon>Agaricomycotina</taxon>
        <taxon>Agaricomycetes</taxon>
        <taxon>Agaricomycetidae</taxon>
        <taxon>Agaricales</taxon>
        <taxon>Marasmiineae</taxon>
        <taxon>Mycenaceae</taxon>
        <taxon>Mycena</taxon>
    </lineage>
</organism>
<comment type="function">
    <text evidence="3">Component of the cleavage factor IA (CFIA) complex, which is involved in the endonucleolytic cleavage during polyadenylation-dependent pre-mRNA 3'-end formation.</text>
</comment>
<dbReference type="GO" id="GO:0180010">
    <property type="term" value="P:co-transcriptional mRNA 3'-end processing, cleavage and polyadenylation pathway"/>
    <property type="evidence" value="ECO:0007669"/>
    <property type="project" value="UniProtKB-UniRule"/>
</dbReference>
<name>A0AAD6S5R7_9AGAR</name>
<keyword evidence="3" id="KW-0507">mRNA processing</keyword>
<gene>
    <name evidence="5" type="ORF">C8F04DRAFT_973367</name>
</gene>
<evidence type="ECO:0000256" key="1">
    <source>
        <dbReference type="ARBA" id="ARBA00022737"/>
    </source>
</evidence>
<sequence>MSGGGLAETSPTQTCPPFSTAGSFLNLISDFNALMRRLKESPHDPVCWKKVVDVAEWSGDICRIREAYDGLLKQYPNTASAQTAYLQHFVKSSATRSDAKELLNRFLPVSPSMELWDFYLSYVRRINPSSSPSSRQNVRDAYEFAAKKIGHDINSGPMWAEYLQFLDAGTGMDAEKVQALRNTYDRCLRIPLKNVESLWIRYQAFEMNLNKTTANKLIGNLSPAYEQACAVLRQLTIHLERLDLNTNHSSIFLPAPATFSEQERQLVGRWKVYLRWEEGNPLGIPDQDSALFISRVQMAYRKAVIRMRYYPEVWRVVLIFRYSFVLITFHSRFMAYFWTTSVGRKDEGLAILKAGLEANPDSFALTYAYAELLEKKKDPCDFTEIHSVYERLLRVLRVELERLTAVVSDSPGDDISEWVPAQPPTEEAVAERKKNQDDLPEFKKQYSNAWINYMRFARRAQGHQACRDVFGRARQDEYIGWEVYEAAAMTEYRCNLAGGCMVATRIWELGMKKYSSDATYVLSYLSFLLMVNDEKNARDLFERVIGTFTPQEAKPIWERWSRSQYQYDDLEAILELERRMGEIYHNGASVLFVLYRAQLPL</sequence>
<reference evidence="5" key="1">
    <citation type="submission" date="2023-03" db="EMBL/GenBank/DDBJ databases">
        <title>Massive genome expansion in bonnet fungi (Mycena s.s.) driven by repeated elements and novel gene families across ecological guilds.</title>
        <authorList>
            <consortium name="Lawrence Berkeley National Laboratory"/>
            <person name="Harder C.B."/>
            <person name="Miyauchi S."/>
            <person name="Viragh M."/>
            <person name="Kuo A."/>
            <person name="Thoen E."/>
            <person name="Andreopoulos B."/>
            <person name="Lu D."/>
            <person name="Skrede I."/>
            <person name="Drula E."/>
            <person name="Henrissat B."/>
            <person name="Morin E."/>
            <person name="Kohler A."/>
            <person name="Barry K."/>
            <person name="LaButti K."/>
            <person name="Morin E."/>
            <person name="Salamov A."/>
            <person name="Lipzen A."/>
            <person name="Mereny Z."/>
            <person name="Hegedus B."/>
            <person name="Baldrian P."/>
            <person name="Stursova M."/>
            <person name="Weitz H."/>
            <person name="Taylor A."/>
            <person name="Grigoriev I.V."/>
            <person name="Nagy L.G."/>
            <person name="Martin F."/>
            <person name="Kauserud H."/>
        </authorList>
    </citation>
    <scope>NUCLEOTIDE SEQUENCE</scope>
    <source>
        <strain evidence="5">CBHHK200</strain>
    </source>
</reference>
<dbReference type="EMBL" id="JARJCM010000245">
    <property type="protein sequence ID" value="KAJ7020973.1"/>
    <property type="molecule type" value="Genomic_DNA"/>
</dbReference>
<dbReference type="Proteomes" id="UP001218188">
    <property type="component" value="Unassembled WGS sequence"/>
</dbReference>
<dbReference type="GO" id="GO:0003729">
    <property type="term" value="F:mRNA binding"/>
    <property type="evidence" value="ECO:0007669"/>
    <property type="project" value="TreeGrafter"/>
</dbReference>
<keyword evidence="1" id="KW-0677">Repeat</keyword>
<dbReference type="SUPFAM" id="SSF48452">
    <property type="entry name" value="TPR-like"/>
    <property type="match status" value="2"/>
</dbReference>
<comment type="subcellular location">
    <subcellularLocation>
        <location evidence="3">Nucleus</location>
    </subcellularLocation>
    <subcellularLocation>
        <location evidence="3">Cytoplasm</location>
    </subcellularLocation>
    <text evidence="3">Nucleus and/or cytoplasm.</text>
</comment>
<evidence type="ECO:0000256" key="3">
    <source>
        <dbReference type="RuleBase" id="RU369035"/>
    </source>
</evidence>
<dbReference type="Gene3D" id="1.25.40.1040">
    <property type="match status" value="1"/>
</dbReference>
<keyword evidence="6" id="KW-1185">Reference proteome</keyword>
<evidence type="ECO:0000313" key="6">
    <source>
        <dbReference type="Proteomes" id="UP001218188"/>
    </source>
</evidence>
<dbReference type="InterPro" id="IPR045243">
    <property type="entry name" value="Rna14-like"/>
</dbReference>
<dbReference type="PANTHER" id="PTHR19980">
    <property type="entry name" value="RNA CLEAVAGE STIMULATION FACTOR"/>
    <property type="match status" value="1"/>
</dbReference>
<dbReference type="GO" id="GO:0005634">
    <property type="term" value="C:nucleus"/>
    <property type="evidence" value="ECO:0007669"/>
    <property type="project" value="UniProtKB-SubCell"/>
</dbReference>
<keyword evidence="2 3" id="KW-0539">Nucleus</keyword>
<dbReference type="InterPro" id="IPR003107">
    <property type="entry name" value="HAT"/>
</dbReference>
<protein>
    <recommendedName>
        <fullName evidence="3">mRNA 3'-end-processing protein RNA14</fullName>
    </recommendedName>
</protein>
<dbReference type="AlphaFoldDB" id="A0AAD6S5R7"/>
<evidence type="ECO:0000313" key="5">
    <source>
        <dbReference type="EMBL" id="KAJ7020973.1"/>
    </source>
</evidence>
<dbReference type="PANTHER" id="PTHR19980:SF0">
    <property type="entry name" value="CLEAVAGE STIMULATION FACTOR SUBUNIT 3"/>
    <property type="match status" value="1"/>
</dbReference>
<accession>A0AAD6S5R7</accession>
<dbReference type="GO" id="GO:0005737">
    <property type="term" value="C:cytoplasm"/>
    <property type="evidence" value="ECO:0007669"/>
    <property type="project" value="UniProtKB-SubCell"/>
</dbReference>
<dbReference type="Pfam" id="PF05843">
    <property type="entry name" value="Suf"/>
    <property type="match status" value="1"/>
</dbReference>
<comment type="caution">
    <text evidence="5">The sequence shown here is derived from an EMBL/GenBank/DDBJ whole genome shotgun (WGS) entry which is preliminary data.</text>
</comment>
<dbReference type="SMART" id="SM00386">
    <property type="entry name" value="HAT"/>
    <property type="match status" value="6"/>
</dbReference>
<evidence type="ECO:0000259" key="4">
    <source>
        <dbReference type="Pfam" id="PF05843"/>
    </source>
</evidence>
<feature type="domain" description="Suppressor of forked" evidence="4">
    <location>
        <begin position="32"/>
        <end position="594"/>
    </location>
</feature>